<accession>A0AAV4QUT8</accession>
<evidence type="ECO:0000313" key="3">
    <source>
        <dbReference type="Proteomes" id="UP001054945"/>
    </source>
</evidence>
<name>A0AAV4QUT8_CAEEX</name>
<keyword evidence="3" id="KW-1185">Reference proteome</keyword>
<protein>
    <submittedName>
        <fullName evidence="2">Uncharacterized protein</fullName>
    </submittedName>
</protein>
<reference evidence="2 3" key="1">
    <citation type="submission" date="2021-06" db="EMBL/GenBank/DDBJ databases">
        <title>Caerostris extrusa draft genome.</title>
        <authorList>
            <person name="Kono N."/>
            <person name="Arakawa K."/>
        </authorList>
    </citation>
    <scope>NUCLEOTIDE SEQUENCE [LARGE SCALE GENOMIC DNA]</scope>
</reference>
<feature type="region of interest" description="Disordered" evidence="1">
    <location>
        <begin position="1"/>
        <end position="30"/>
    </location>
</feature>
<gene>
    <name evidence="2" type="ORF">CEXT_220951</name>
</gene>
<evidence type="ECO:0000313" key="2">
    <source>
        <dbReference type="EMBL" id="GIY13000.1"/>
    </source>
</evidence>
<organism evidence="2 3">
    <name type="scientific">Caerostris extrusa</name>
    <name type="common">Bark spider</name>
    <name type="synonym">Caerostris bankana</name>
    <dbReference type="NCBI Taxonomy" id="172846"/>
    <lineage>
        <taxon>Eukaryota</taxon>
        <taxon>Metazoa</taxon>
        <taxon>Ecdysozoa</taxon>
        <taxon>Arthropoda</taxon>
        <taxon>Chelicerata</taxon>
        <taxon>Arachnida</taxon>
        <taxon>Araneae</taxon>
        <taxon>Araneomorphae</taxon>
        <taxon>Entelegynae</taxon>
        <taxon>Araneoidea</taxon>
        <taxon>Araneidae</taxon>
        <taxon>Caerostris</taxon>
    </lineage>
</organism>
<evidence type="ECO:0000256" key="1">
    <source>
        <dbReference type="SAM" id="MobiDB-lite"/>
    </source>
</evidence>
<dbReference type="EMBL" id="BPLR01006881">
    <property type="protein sequence ID" value="GIY13000.1"/>
    <property type="molecule type" value="Genomic_DNA"/>
</dbReference>
<comment type="caution">
    <text evidence="2">The sequence shown here is derived from an EMBL/GenBank/DDBJ whole genome shotgun (WGS) entry which is preliminary data.</text>
</comment>
<dbReference type="Proteomes" id="UP001054945">
    <property type="component" value="Unassembled WGS sequence"/>
</dbReference>
<dbReference type="AlphaFoldDB" id="A0AAV4QUT8"/>
<feature type="compositionally biased region" description="Pro residues" evidence="1">
    <location>
        <begin position="1"/>
        <end position="11"/>
    </location>
</feature>
<sequence>MAAPHPPPPPKSHSCRSPKGPSFRARSGSVTGLSLQPARWDLPDSRTPVCYWESYKSSRSSHFAVMAAPHTLPQIALVKIPTRSLIPSTIRLGNRPILAASKMGFTG</sequence>
<proteinExistence type="predicted"/>